<proteinExistence type="predicted"/>
<keyword evidence="2" id="KW-1185">Reference proteome</keyword>
<dbReference type="AlphaFoldDB" id="A0A834T022"/>
<sequence length="31" mass="3591">MELGLEEERIRGREEDRAAGGVRTARFKMLN</sequence>
<organism evidence="1 2">
    <name type="scientific">Senna tora</name>
    <dbReference type="NCBI Taxonomy" id="362788"/>
    <lineage>
        <taxon>Eukaryota</taxon>
        <taxon>Viridiplantae</taxon>
        <taxon>Streptophyta</taxon>
        <taxon>Embryophyta</taxon>
        <taxon>Tracheophyta</taxon>
        <taxon>Spermatophyta</taxon>
        <taxon>Magnoliopsida</taxon>
        <taxon>eudicotyledons</taxon>
        <taxon>Gunneridae</taxon>
        <taxon>Pentapetalae</taxon>
        <taxon>rosids</taxon>
        <taxon>fabids</taxon>
        <taxon>Fabales</taxon>
        <taxon>Fabaceae</taxon>
        <taxon>Caesalpinioideae</taxon>
        <taxon>Cassia clade</taxon>
        <taxon>Senna</taxon>
    </lineage>
</organism>
<accession>A0A834T022</accession>
<evidence type="ECO:0000313" key="1">
    <source>
        <dbReference type="EMBL" id="KAF7812085.1"/>
    </source>
</evidence>
<dbReference type="Proteomes" id="UP000634136">
    <property type="component" value="Unassembled WGS sequence"/>
</dbReference>
<dbReference type="EMBL" id="JAAIUW010000010">
    <property type="protein sequence ID" value="KAF7812085.1"/>
    <property type="molecule type" value="Genomic_DNA"/>
</dbReference>
<name>A0A834T022_9FABA</name>
<gene>
    <name evidence="1" type="ORF">G2W53_033061</name>
</gene>
<comment type="caution">
    <text evidence="1">The sequence shown here is derived from an EMBL/GenBank/DDBJ whole genome shotgun (WGS) entry which is preliminary data.</text>
</comment>
<evidence type="ECO:0000313" key="2">
    <source>
        <dbReference type="Proteomes" id="UP000634136"/>
    </source>
</evidence>
<protein>
    <submittedName>
        <fullName evidence="1">Uncharacterized protein</fullName>
    </submittedName>
</protein>
<reference evidence="1" key="1">
    <citation type="submission" date="2020-09" db="EMBL/GenBank/DDBJ databases">
        <title>Genome-Enabled Discovery of Anthraquinone Biosynthesis in Senna tora.</title>
        <authorList>
            <person name="Kang S.-H."/>
            <person name="Pandey R.P."/>
            <person name="Lee C.-M."/>
            <person name="Sim J.-S."/>
            <person name="Jeong J.-T."/>
            <person name="Choi B.-S."/>
            <person name="Jung M."/>
            <person name="Ginzburg D."/>
            <person name="Zhao K."/>
            <person name="Won S.Y."/>
            <person name="Oh T.-J."/>
            <person name="Yu Y."/>
            <person name="Kim N.-H."/>
            <person name="Lee O.R."/>
            <person name="Lee T.-H."/>
            <person name="Bashyal P."/>
            <person name="Kim T.-S."/>
            <person name="Lee W.-H."/>
            <person name="Kawkins C."/>
            <person name="Kim C.-K."/>
            <person name="Kim J.S."/>
            <person name="Ahn B.O."/>
            <person name="Rhee S.Y."/>
            <person name="Sohng J.K."/>
        </authorList>
    </citation>
    <scope>NUCLEOTIDE SEQUENCE</scope>
    <source>
        <tissue evidence="1">Leaf</tissue>
    </source>
</reference>